<name>A0ACC4C0L3_POPAL</name>
<dbReference type="Proteomes" id="UP000309997">
    <property type="component" value="Unassembled WGS sequence"/>
</dbReference>
<sequence>MILSAFNLQIQMVIPPPVRPPRVTQFLKPYVLKMHFTNQYVNAQVTHSPTATVASAASSQEKALRSTMENTRDVAAAAKIGKILGERLLLKDIPAVTVFLNRNQKYHGKVKAVIDSLREVASSWRHVLKAFHITIFPYPSSTQQTENFPHPISCRTTPFWLHFQVLLAASEAGECSRGASLSSVPEKIPYDPLTSTTPQNTVTCAYQAYVAGYWRNLTVFWCKNHTNHTLNLIINNLEGEVCYNCKIDLKPWLFWSKKGSKSFELEGCQVELHWDFRSAKFAGSPEPASDYYVAVVSDEEIVLSLGDYKKKAYKRANARPPLVEAILYLKKEHVFHKKTFSTRAKFDEKKHEHDIIVESSTGGPRDPEMWISMDGIIMIHVRNLQWKFRGNQTVMLSRQPVQVFWDVHDWLFTAPGTGHGLIIFKPGVSESEDDRDSSSYGAQSDTSDGSTYFSTRSVSATPEFCLFLYAWKIE</sequence>
<reference evidence="1 2" key="1">
    <citation type="journal article" date="2024" name="Plant Biotechnol. J.">
        <title>Genome and CRISPR/Cas9 system of a widespread forest tree (Populus alba) in the world.</title>
        <authorList>
            <person name="Liu Y.J."/>
            <person name="Jiang P.F."/>
            <person name="Han X.M."/>
            <person name="Li X.Y."/>
            <person name="Wang H.M."/>
            <person name="Wang Y.J."/>
            <person name="Wang X.X."/>
            <person name="Zeng Q.Y."/>
        </authorList>
    </citation>
    <scope>NUCLEOTIDE SEQUENCE [LARGE SCALE GENOMIC DNA]</scope>
    <source>
        <strain evidence="2">cv. PAL-ZL1</strain>
    </source>
</reference>
<accession>A0ACC4C0L3</accession>
<dbReference type="EMBL" id="RCHU02000007">
    <property type="protein sequence ID" value="KAL3584215.1"/>
    <property type="molecule type" value="Genomic_DNA"/>
</dbReference>
<gene>
    <name evidence="1" type="ORF">D5086_015276</name>
</gene>
<evidence type="ECO:0000313" key="1">
    <source>
        <dbReference type="EMBL" id="KAL3584215.1"/>
    </source>
</evidence>
<comment type="caution">
    <text evidence="1">The sequence shown here is derived from an EMBL/GenBank/DDBJ whole genome shotgun (WGS) entry which is preliminary data.</text>
</comment>
<keyword evidence="2" id="KW-1185">Reference proteome</keyword>
<organism evidence="1 2">
    <name type="scientific">Populus alba</name>
    <name type="common">White poplar</name>
    <dbReference type="NCBI Taxonomy" id="43335"/>
    <lineage>
        <taxon>Eukaryota</taxon>
        <taxon>Viridiplantae</taxon>
        <taxon>Streptophyta</taxon>
        <taxon>Embryophyta</taxon>
        <taxon>Tracheophyta</taxon>
        <taxon>Spermatophyta</taxon>
        <taxon>Magnoliopsida</taxon>
        <taxon>eudicotyledons</taxon>
        <taxon>Gunneridae</taxon>
        <taxon>Pentapetalae</taxon>
        <taxon>rosids</taxon>
        <taxon>fabids</taxon>
        <taxon>Malpighiales</taxon>
        <taxon>Salicaceae</taxon>
        <taxon>Saliceae</taxon>
        <taxon>Populus</taxon>
    </lineage>
</organism>
<proteinExistence type="predicted"/>
<evidence type="ECO:0000313" key="2">
    <source>
        <dbReference type="Proteomes" id="UP000309997"/>
    </source>
</evidence>
<protein>
    <submittedName>
        <fullName evidence="1">Uncharacterized protein</fullName>
    </submittedName>
</protein>